<gene>
    <name evidence="1" type="ORF">F0M18_05835</name>
</gene>
<name>A0A5B0X598_9GAMM</name>
<dbReference type="RefSeq" id="WP_149610466.1">
    <property type="nucleotide sequence ID" value="NZ_VTUX01000002.1"/>
</dbReference>
<keyword evidence="2" id="KW-1185">Reference proteome</keyword>
<comment type="caution">
    <text evidence="1">The sequence shown here is derived from an EMBL/GenBank/DDBJ whole genome shotgun (WGS) entry which is preliminary data.</text>
</comment>
<sequence>MKKWLLAVIPVLVVVLGAWFVVPAPLKRDAPRQLPWVLPDYRQASVHWYVDDYGRIRNEVEHLFLRDISPQMVAWFYRQLPISTIDYAGTRYPLYHIFHPTEHGRIRVLDPAENGVAGMGRGAMIMREEWFGPYDSRGRARLRSFSDQGMLAVPQFAGLDMGRVEHHWQAEAGGTRYRVDAIIGVDWPLLGPLVNLAIRTWVFHPQFMAQWQRHQVEEVGSLQFFLPALYAQRDRGNHFQLEAEGGVRR</sequence>
<evidence type="ECO:0000313" key="2">
    <source>
        <dbReference type="Proteomes" id="UP000323708"/>
    </source>
</evidence>
<proteinExistence type="predicted"/>
<dbReference type="Proteomes" id="UP000323708">
    <property type="component" value="Unassembled WGS sequence"/>
</dbReference>
<protein>
    <submittedName>
        <fullName evidence="1">Uncharacterized protein</fullName>
    </submittedName>
</protein>
<evidence type="ECO:0000313" key="1">
    <source>
        <dbReference type="EMBL" id="KAA1193359.1"/>
    </source>
</evidence>
<accession>A0A5B0X598</accession>
<dbReference type="EMBL" id="VTUX01000002">
    <property type="protein sequence ID" value="KAA1193359.1"/>
    <property type="molecule type" value="Genomic_DNA"/>
</dbReference>
<organism evidence="1 2">
    <name type="scientific">Pseudohalioglobus sediminis</name>
    <dbReference type="NCBI Taxonomy" id="2606449"/>
    <lineage>
        <taxon>Bacteria</taxon>
        <taxon>Pseudomonadati</taxon>
        <taxon>Pseudomonadota</taxon>
        <taxon>Gammaproteobacteria</taxon>
        <taxon>Cellvibrionales</taxon>
        <taxon>Halieaceae</taxon>
        <taxon>Pseudohalioglobus</taxon>
    </lineage>
</organism>
<dbReference type="AlphaFoldDB" id="A0A5B0X598"/>
<reference evidence="1 2" key="1">
    <citation type="submission" date="2019-09" db="EMBL/GenBank/DDBJ databases">
        <authorList>
            <person name="Chen X.-Y."/>
        </authorList>
    </citation>
    <scope>NUCLEOTIDE SEQUENCE [LARGE SCALE GENOMIC DNA]</scope>
    <source>
        <strain evidence="1 2">NY5</strain>
    </source>
</reference>